<dbReference type="Gene3D" id="3.10.50.40">
    <property type="match status" value="1"/>
</dbReference>
<evidence type="ECO:0000313" key="9">
    <source>
        <dbReference type="Proteomes" id="UP000441389"/>
    </source>
</evidence>
<dbReference type="InterPro" id="IPR001179">
    <property type="entry name" value="PPIase_FKBP_dom"/>
</dbReference>
<evidence type="ECO:0000256" key="2">
    <source>
        <dbReference type="ARBA" id="ARBA00006577"/>
    </source>
</evidence>
<keyword evidence="3 5" id="KW-0697">Rotamase</keyword>
<dbReference type="EC" id="5.2.1.8" evidence="6"/>
<evidence type="ECO:0000256" key="6">
    <source>
        <dbReference type="RuleBase" id="RU003915"/>
    </source>
</evidence>
<dbReference type="AlphaFoldDB" id="A0A6I4J2E5"/>
<gene>
    <name evidence="8" type="ORF">GON01_12595</name>
</gene>
<evidence type="ECO:0000259" key="7">
    <source>
        <dbReference type="PROSITE" id="PS50059"/>
    </source>
</evidence>
<dbReference type="PROSITE" id="PS50059">
    <property type="entry name" value="FKBP_PPIASE"/>
    <property type="match status" value="1"/>
</dbReference>
<proteinExistence type="inferred from homology"/>
<evidence type="ECO:0000313" key="8">
    <source>
        <dbReference type="EMBL" id="MVO78769.1"/>
    </source>
</evidence>
<dbReference type="InterPro" id="IPR046357">
    <property type="entry name" value="PPIase_dom_sf"/>
</dbReference>
<evidence type="ECO:0000256" key="3">
    <source>
        <dbReference type="ARBA" id="ARBA00023110"/>
    </source>
</evidence>
<keyword evidence="9" id="KW-1185">Reference proteome</keyword>
<organism evidence="8 9">
    <name type="scientific">Sphingomonas horti</name>
    <dbReference type="NCBI Taxonomy" id="2682842"/>
    <lineage>
        <taxon>Bacteria</taxon>
        <taxon>Pseudomonadati</taxon>
        <taxon>Pseudomonadota</taxon>
        <taxon>Alphaproteobacteria</taxon>
        <taxon>Sphingomonadales</taxon>
        <taxon>Sphingomonadaceae</taxon>
        <taxon>Sphingomonas</taxon>
    </lineage>
</organism>
<dbReference type="SUPFAM" id="SSF54534">
    <property type="entry name" value="FKBP-like"/>
    <property type="match status" value="1"/>
</dbReference>
<reference evidence="8 9" key="1">
    <citation type="submission" date="2019-12" db="EMBL/GenBank/DDBJ databases">
        <authorList>
            <person name="Huq M.A."/>
        </authorList>
    </citation>
    <scope>NUCLEOTIDE SEQUENCE [LARGE SCALE GENOMIC DNA]</scope>
    <source>
        <strain evidence="8 9">MAH-20</strain>
    </source>
</reference>
<comment type="caution">
    <text evidence="8">The sequence shown here is derived from an EMBL/GenBank/DDBJ whole genome shotgun (WGS) entry which is preliminary data.</text>
</comment>
<accession>A0A6I4J2E5</accession>
<evidence type="ECO:0000256" key="4">
    <source>
        <dbReference type="ARBA" id="ARBA00023235"/>
    </source>
</evidence>
<feature type="domain" description="PPIase FKBP-type" evidence="7">
    <location>
        <begin position="72"/>
        <end position="157"/>
    </location>
</feature>
<evidence type="ECO:0000256" key="5">
    <source>
        <dbReference type="PROSITE-ProRule" id="PRU00277"/>
    </source>
</evidence>
<dbReference type="GO" id="GO:0003755">
    <property type="term" value="F:peptidyl-prolyl cis-trans isomerase activity"/>
    <property type="evidence" value="ECO:0007669"/>
    <property type="project" value="UniProtKB-UniRule"/>
</dbReference>
<evidence type="ECO:0000256" key="1">
    <source>
        <dbReference type="ARBA" id="ARBA00000971"/>
    </source>
</evidence>
<dbReference type="EMBL" id="WQMS01000014">
    <property type="protein sequence ID" value="MVO78769.1"/>
    <property type="molecule type" value="Genomic_DNA"/>
</dbReference>
<comment type="similarity">
    <text evidence="2 6">Belongs to the FKBP-type PPIase family.</text>
</comment>
<comment type="catalytic activity">
    <reaction evidence="1 5 6">
        <text>[protein]-peptidylproline (omega=180) = [protein]-peptidylproline (omega=0)</text>
        <dbReference type="Rhea" id="RHEA:16237"/>
        <dbReference type="Rhea" id="RHEA-COMP:10747"/>
        <dbReference type="Rhea" id="RHEA-COMP:10748"/>
        <dbReference type="ChEBI" id="CHEBI:83833"/>
        <dbReference type="ChEBI" id="CHEBI:83834"/>
        <dbReference type="EC" id="5.2.1.8"/>
    </reaction>
</comment>
<sequence>MTGVRDSEAGLRGRGDAMRMGRSTLWMFGGALAFATASAPAMAQKDGWVSLPPVRYHVLKSAPAGAASPARKDIITVNYELKLDDGTLVESTFDKNEPASFPLNRLIGAWQAVLPLMHVGDEWEIVAPPEFAYGAKGTDGIPPGATLHFRIQLLAVAPPPAAQ</sequence>
<dbReference type="Proteomes" id="UP000441389">
    <property type="component" value="Unassembled WGS sequence"/>
</dbReference>
<dbReference type="PANTHER" id="PTHR43811:SF19">
    <property type="entry name" value="39 KDA FK506-BINDING NUCLEAR PROTEIN"/>
    <property type="match status" value="1"/>
</dbReference>
<keyword evidence="4 5" id="KW-0413">Isomerase</keyword>
<dbReference type="Pfam" id="PF00254">
    <property type="entry name" value="FKBP_C"/>
    <property type="match status" value="1"/>
</dbReference>
<dbReference type="PANTHER" id="PTHR43811">
    <property type="entry name" value="FKBP-TYPE PEPTIDYL-PROLYL CIS-TRANS ISOMERASE FKPA"/>
    <property type="match status" value="1"/>
</dbReference>
<protein>
    <recommendedName>
        <fullName evidence="6">Peptidyl-prolyl cis-trans isomerase</fullName>
        <ecNumber evidence="6">5.2.1.8</ecNumber>
    </recommendedName>
</protein>
<name>A0A6I4J2E5_9SPHN</name>